<keyword evidence="17" id="KW-0479">Metal-binding</keyword>
<feature type="binding site" evidence="16">
    <location>
        <begin position="492"/>
        <end position="495"/>
    </location>
    <ligand>
        <name>GTP</name>
        <dbReference type="ChEBI" id="CHEBI:37565"/>
    </ligand>
</feature>
<organism evidence="18 19">
    <name type="scientific">Asbolus verrucosus</name>
    <name type="common">Desert ironclad beetle</name>
    <dbReference type="NCBI Taxonomy" id="1661398"/>
    <lineage>
        <taxon>Eukaryota</taxon>
        <taxon>Metazoa</taxon>
        <taxon>Ecdysozoa</taxon>
        <taxon>Arthropoda</taxon>
        <taxon>Hexapoda</taxon>
        <taxon>Insecta</taxon>
        <taxon>Pterygota</taxon>
        <taxon>Neoptera</taxon>
        <taxon>Endopterygota</taxon>
        <taxon>Coleoptera</taxon>
        <taxon>Polyphaga</taxon>
        <taxon>Cucujiformia</taxon>
        <taxon>Tenebrionidae</taxon>
        <taxon>Pimeliinae</taxon>
        <taxon>Asbolus</taxon>
    </lineage>
</organism>
<name>A0A482VN54_ASBVE</name>
<evidence type="ECO:0000256" key="17">
    <source>
        <dbReference type="PIRSR" id="PIRSR606689-2"/>
    </source>
</evidence>
<comment type="similarity">
    <text evidence="4">Belongs to the small GTPase superfamily. Arf family.</text>
</comment>
<dbReference type="GO" id="GO:0048731">
    <property type="term" value="P:system development"/>
    <property type="evidence" value="ECO:0007669"/>
    <property type="project" value="UniProtKB-ARBA"/>
</dbReference>
<dbReference type="OrthoDB" id="442317at2759"/>
<gene>
    <name evidence="18" type="ORF">BDFB_010328</name>
</gene>
<dbReference type="SUPFAM" id="SSF50494">
    <property type="entry name" value="Trypsin-like serine proteases"/>
    <property type="match status" value="1"/>
</dbReference>
<dbReference type="Pfam" id="PF00025">
    <property type="entry name" value="Arf"/>
    <property type="match status" value="1"/>
</dbReference>
<keyword evidence="8" id="KW-0519">Myristate</keyword>
<dbReference type="InterPro" id="IPR041839">
    <property type="entry name" value="Arl6"/>
</dbReference>
<dbReference type="GO" id="GO:0030030">
    <property type="term" value="P:cell projection organization"/>
    <property type="evidence" value="ECO:0007669"/>
    <property type="project" value="UniProtKB-KW"/>
</dbReference>
<dbReference type="AlphaFoldDB" id="A0A482VN54"/>
<evidence type="ECO:0000256" key="7">
    <source>
        <dbReference type="ARBA" id="ARBA00022490"/>
    </source>
</evidence>
<dbReference type="Gene3D" id="3.40.50.300">
    <property type="entry name" value="P-loop containing nucleotide triphosphate hydrolases"/>
    <property type="match status" value="1"/>
</dbReference>
<evidence type="ECO:0000256" key="16">
    <source>
        <dbReference type="PIRSR" id="PIRSR606689-1"/>
    </source>
</evidence>
<evidence type="ECO:0000256" key="14">
    <source>
        <dbReference type="ARBA" id="ARBA00023273"/>
    </source>
</evidence>
<dbReference type="GO" id="GO:0005930">
    <property type="term" value="C:axoneme"/>
    <property type="evidence" value="ECO:0007669"/>
    <property type="project" value="UniProtKB-SubCell"/>
</dbReference>
<keyword evidence="10" id="KW-0970">Cilium biogenesis/degradation</keyword>
<evidence type="ECO:0000256" key="6">
    <source>
        <dbReference type="ARBA" id="ARBA00022475"/>
    </source>
</evidence>
<keyword evidence="15" id="KW-0449">Lipoprotein</keyword>
<comment type="subcellular location">
    <subcellularLocation>
        <location evidence="3">Cell projection</location>
        <location evidence="3">Cilium membrane</location>
        <topology evidence="3">Peripheral membrane protein</topology>
        <orientation evidence="3">Cytoplasmic side</orientation>
    </subcellularLocation>
    <subcellularLocation>
        <location evidence="2">Cytoplasm</location>
        <location evidence="2">Cytoskeleton</location>
        <location evidence="2">Cilium axoneme</location>
    </subcellularLocation>
    <subcellularLocation>
        <location evidence="1">Cytoplasm</location>
        <location evidence="1">Cytoskeleton</location>
        <location evidence="1">Cilium basal body</location>
    </subcellularLocation>
</comment>
<evidence type="ECO:0000256" key="4">
    <source>
        <dbReference type="ARBA" id="ARBA00010290"/>
    </source>
</evidence>
<dbReference type="InterPro" id="IPR043504">
    <property type="entry name" value="Peptidase_S1_PA_chymotrypsin"/>
</dbReference>
<dbReference type="EMBL" id="QDEB01081033">
    <property type="protein sequence ID" value="RZC34322.1"/>
    <property type="molecule type" value="Genomic_DNA"/>
</dbReference>
<dbReference type="Proteomes" id="UP000292052">
    <property type="component" value="Unassembled WGS sequence"/>
</dbReference>
<evidence type="ECO:0000256" key="12">
    <source>
        <dbReference type="ARBA" id="ARBA00023136"/>
    </source>
</evidence>
<dbReference type="CDD" id="cd04157">
    <property type="entry name" value="Arl6"/>
    <property type="match status" value="1"/>
</dbReference>
<evidence type="ECO:0000256" key="8">
    <source>
        <dbReference type="ARBA" id="ARBA00022707"/>
    </source>
</evidence>
<dbReference type="InterPro" id="IPR027417">
    <property type="entry name" value="P-loop_NTPase"/>
</dbReference>
<feature type="binding site" evidence="17">
    <location>
        <position position="412"/>
    </location>
    <ligand>
        <name>Mg(2+)</name>
        <dbReference type="ChEBI" id="CHEBI:18420"/>
    </ligand>
</feature>
<dbReference type="FunFam" id="3.40.50.300:FF:000457">
    <property type="entry name" value="ADP-ribosylation factor-like protein 6"/>
    <property type="match status" value="1"/>
</dbReference>
<dbReference type="PANTHER" id="PTHR11711">
    <property type="entry name" value="ADP RIBOSYLATION FACTOR-RELATED"/>
    <property type="match status" value="1"/>
</dbReference>
<proteinExistence type="inferred from homology"/>
<dbReference type="PROSITE" id="PS51417">
    <property type="entry name" value="ARF"/>
    <property type="match status" value="1"/>
</dbReference>
<dbReference type="InterPro" id="IPR009003">
    <property type="entry name" value="Peptidase_S1_PA"/>
</dbReference>
<evidence type="ECO:0000256" key="9">
    <source>
        <dbReference type="ARBA" id="ARBA00022741"/>
    </source>
</evidence>
<reference evidence="18 19" key="1">
    <citation type="submission" date="2017-03" db="EMBL/GenBank/DDBJ databases">
        <title>Genome of the blue death feigning beetle - Asbolus verrucosus.</title>
        <authorList>
            <person name="Rider S.D."/>
        </authorList>
    </citation>
    <scope>NUCLEOTIDE SEQUENCE [LARGE SCALE GENOMIC DNA]</scope>
    <source>
        <strain evidence="18">Butters</strain>
        <tissue evidence="18">Head and leg muscle</tissue>
    </source>
</reference>
<comment type="caution">
    <text evidence="18">The sequence shown here is derived from an EMBL/GenBank/DDBJ whole genome shotgun (WGS) entry which is preliminary data.</text>
</comment>
<sequence>MTSNQLLKKKQLQFPSIAALLEDLYSDEEGEKLVKCPVAIISSSWVLTTLQCVKNHINEATKVSVRVNSEFWSKDGATVKVEKLVPFKKLVALELKNALRDFVPVNILKNDLVKSVPDETKYVNEKNESGGGVSTLISNRIAFENTEEASESTVTVYEELSNSTKLNPSDDDNKTSQWSVSIDEESDSMMLTSVDQDKSVSEPPTDMILELHSSEATESKCIKNRMNTKKLSVRVNSEFWSKDGTTVKVEKMVPFKKLVALELEDVLKDFTSVKILENDFAKPTSGHTVIWKGKLDGPLRRRRKYDKLRAVKVTLHRNFGYGDLHDECFESDSPLLDQSRNLVGFQSEVDCDARTFSYISVAEYRDCKLAFFLGVRKKEVNVLVVGLNNSGKSTVVNHFKNEEERAAEIVPTVGFSVERFQNQNLAFTAFDMSGHGRYRDLWEHYYKDCHGVIFVVDSSDRLRLVVVKEELDLLLQHPDICNRKIPILFFSNKMDCKDALSSVKIAAGLGLDKIMDKPWHIAASNALTGEGLQEGVEWLTQQIRDVILCKN</sequence>
<dbReference type="PRINTS" id="PR00328">
    <property type="entry name" value="SAR1GTPBP"/>
</dbReference>
<dbReference type="NCBIfam" id="TIGR00231">
    <property type="entry name" value="small_GTP"/>
    <property type="match status" value="1"/>
</dbReference>
<dbReference type="SMART" id="SM00178">
    <property type="entry name" value="SAR"/>
    <property type="match status" value="1"/>
</dbReference>
<evidence type="ECO:0000256" key="2">
    <source>
        <dbReference type="ARBA" id="ARBA00004430"/>
    </source>
</evidence>
<evidence type="ECO:0000256" key="10">
    <source>
        <dbReference type="ARBA" id="ARBA00022794"/>
    </source>
</evidence>
<keyword evidence="13" id="KW-0206">Cytoskeleton</keyword>
<dbReference type="GO" id="GO:0016192">
    <property type="term" value="P:vesicle-mediated transport"/>
    <property type="evidence" value="ECO:0007669"/>
    <property type="project" value="UniProtKB-ARBA"/>
</dbReference>
<evidence type="ECO:0000256" key="3">
    <source>
        <dbReference type="ARBA" id="ARBA00004522"/>
    </source>
</evidence>
<evidence type="ECO:0000256" key="1">
    <source>
        <dbReference type="ARBA" id="ARBA00004120"/>
    </source>
</evidence>
<evidence type="ECO:0000256" key="13">
    <source>
        <dbReference type="ARBA" id="ARBA00023212"/>
    </source>
</evidence>
<keyword evidence="6" id="KW-1003">Cell membrane</keyword>
<feature type="binding site" evidence="17">
    <location>
        <position position="393"/>
    </location>
    <ligand>
        <name>Mg(2+)</name>
        <dbReference type="ChEBI" id="CHEBI:18420"/>
    </ligand>
</feature>
<dbReference type="GO" id="GO:0046872">
    <property type="term" value="F:metal ion binding"/>
    <property type="evidence" value="ECO:0007669"/>
    <property type="project" value="UniProtKB-KW"/>
</dbReference>
<keyword evidence="12" id="KW-0472">Membrane</keyword>
<dbReference type="InterPro" id="IPR006689">
    <property type="entry name" value="Small_GTPase_ARF/SAR"/>
</dbReference>
<feature type="binding site" evidence="16">
    <location>
        <position position="434"/>
    </location>
    <ligand>
        <name>GTP</name>
        <dbReference type="ChEBI" id="CHEBI:37565"/>
    </ligand>
</feature>
<keyword evidence="7" id="KW-0963">Cytoplasm</keyword>
<dbReference type="STRING" id="1661398.A0A482VN54"/>
<evidence type="ECO:0000256" key="15">
    <source>
        <dbReference type="ARBA" id="ARBA00023288"/>
    </source>
</evidence>
<dbReference type="GO" id="GO:0003924">
    <property type="term" value="F:GTPase activity"/>
    <property type="evidence" value="ECO:0007669"/>
    <property type="project" value="InterPro"/>
</dbReference>
<dbReference type="Gene3D" id="2.40.10.10">
    <property type="entry name" value="Trypsin-like serine proteases"/>
    <property type="match status" value="1"/>
</dbReference>
<dbReference type="GO" id="GO:0005525">
    <property type="term" value="F:GTP binding"/>
    <property type="evidence" value="ECO:0007669"/>
    <property type="project" value="UniProtKB-KW"/>
</dbReference>
<protein>
    <recommendedName>
        <fullName evidence="5">ADP-ribosylation factor-like protein 6</fullName>
    </recommendedName>
</protein>
<dbReference type="SMART" id="SM00177">
    <property type="entry name" value="ARF"/>
    <property type="match status" value="1"/>
</dbReference>
<keyword evidence="17" id="KW-0460">Magnesium</keyword>
<dbReference type="InterPro" id="IPR024156">
    <property type="entry name" value="Small_GTPase_ARF"/>
</dbReference>
<dbReference type="GO" id="GO:0060170">
    <property type="term" value="C:ciliary membrane"/>
    <property type="evidence" value="ECO:0007669"/>
    <property type="project" value="UniProtKB-SubCell"/>
</dbReference>
<dbReference type="SUPFAM" id="SSF52540">
    <property type="entry name" value="P-loop containing nucleoside triphosphate hydrolases"/>
    <property type="match status" value="1"/>
</dbReference>
<keyword evidence="14" id="KW-0966">Cell projection</keyword>
<evidence type="ECO:0000256" key="5">
    <source>
        <dbReference type="ARBA" id="ARBA00019766"/>
    </source>
</evidence>
<accession>A0A482VN54</accession>
<evidence type="ECO:0000256" key="11">
    <source>
        <dbReference type="ARBA" id="ARBA00023134"/>
    </source>
</evidence>
<keyword evidence="19" id="KW-1185">Reference proteome</keyword>
<dbReference type="InterPro" id="IPR005225">
    <property type="entry name" value="Small_GTP-bd"/>
</dbReference>
<feature type="binding site" evidence="16">
    <location>
        <begin position="386"/>
        <end position="393"/>
    </location>
    <ligand>
        <name>GTP</name>
        <dbReference type="ChEBI" id="CHEBI:37565"/>
    </ligand>
</feature>
<evidence type="ECO:0000313" key="18">
    <source>
        <dbReference type="EMBL" id="RZC34322.1"/>
    </source>
</evidence>
<dbReference type="GO" id="GO:0051649">
    <property type="term" value="P:establishment of localization in cell"/>
    <property type="evidence" value="ECO:0007669"/>
    <property type="project" value="UniProtKB-ARBA"/>
</dbReference>
<keyword evidence="11 16" id="KW-0342">GTP-binding</keyword>
<evidence type="ECO:0000313" key="19">
    <source>
        <dbReference type="Proteomes" id="UP000292052"/>
    </source>
</evidence>
<keyword evidence="9 16" id="KW-0547">Nucleotide-binding</keyword>